<dbReference type="InterPro" id="IPR001238">
    <property type="entry name" value="DNA-binding_RecF"/>
</dbReference>
<evidence type="ECO:0000256" key="2">
    <source>
        <dbReference type="ARBA" id="ARBA00022705"/>
    </source>
</evidence>
<name>A0A9X3SDZ0_9ACTN</name>
<keyword evidence="2 8" id="KW-0235">DNA replication</keyword>
<dbReference type="InterPro" id="IPR038729">
    <property type="entry name" value="Rad50/SbcC_AAA"/>
</dbReference>
<dbReference type="Gene3D" id="3.40.50.300">
    <property type="entry name" value="P-loop containing nucleotide triphosphate hydrolases"/>
    <property type="match status" value="1"/>
</dbReference>
<dbReference type="GO" id="GO:0009432">
    <property type="term" value="P:SOS response"/>
    <property type="evidence" value="ECO:0007669"/>
    <property type="project" value="UniProtKB-UniRule"/>
</dbReference>
<organism evidence="11 12">
    <name type="scientific">Solirubrobacter phytolaccae</name>
    <dbReference type="NCBI Taxonomy" id="1404360"/>
    <lineage>
        <taxon>Bacteria</taxon>
        <taxon>Bacillati</taxon>
        <taxon>Actinomycetota</taxon>
        <taxon>Thermoleophilia</taxon>
        <taxon>Solirubrobacterales</taxon>
        <taxon>Solirubrobacteraceae</taxon>
        <taxon>Solirubrobacter</taxon>
    </lineage>
</organism>
<evidence type="ECO:0000313" key="12">
    <source>
        <dbReference type="Proteomes" id="UP001147653"/>
    </source>
</evidence>
<evidence type="ECO:0000256" key="5">
    <source>
        <dbReference type="ARBA" id="ARBA00022840"/>
    </source>
</evidence>
<dbReference type="GO" id="GO:0005737">
    <property type="term" value="C:cytoplasm"/>
    <property type="evidence" value="ECO:0007669"/>
    <property type="project" value="UniProtKB-SubCell"/>
</dbReference>
<dbReference type="Proteomes" id="UP001147653">
    <property type="component" value="Unassembled WGS sequence"/>
</dbReference>
<evidence type="ECO:0000256" key="3">
    <source>
        <dbReference type="ARBA" id="ARBA00022741"/>
    </source>
</evidence>
<evidence type="ECO:0000313" key="11">
    <source>
        <dbReference type="EMBL" id="MDA0184250.1"/>
    </source>
</evidence>
<dbReference type="InterPro" id="IPR018078">
    <property type="entry name" value="DNA-binding_RecF_CS"/>
</dbReference>
<comment type="caution">
    <text evidence="11">The sequence shown here is derived from an EMBL/GenBank/DDBJ whole genome shotgun (WGS) entry which is preliminary data.</text>
</comment>
<dbReference type="PROSITE" id="PS00618">
    <property type="entry name" value="RECF_2"/>
    <property type="match status" value="1"/>
</dbReference>
<keyword evidence="6 8" id="KW-0238">DNA-binding</keyword>
<dbReference type="AlphaFoldDB" id="A0A9X3SDZ0"/>
<keyword evidence="3 8" id="KW-0547">Nucleotide-binding</keyword>
<dbReference type="InterPro" id="IPR042174">
    <property type="entry name" value="RecF_2"/>
</dbReference>
<evidence type="ECO:0000256" key="1">
    <source>
        <dbReference type="ARBA" id="ARBA00022490"/>
    </source>
</evidence>
<dbReference type="GO" id="GO:0006260">
    <property type="term" value="P:DNA replication"/>
    <property type="evidence" value="ECO:0007669"/>
    <property type="project" value="UniProtKB-UniRule"/>
</dbReference>
<dbReference type="PANTHER" id="PTHR32182">
    <property type="entry name" value="DNA REPLICATION AND REPAIR PROTEIN RECF"/>
    <property type="match status" value="1"/>
</dbReference>
<feature type="binding site" evidence="8">
    <location>
        <begin position="30"/>
        <end position="37"/>
    </location>
    <ligand>
        <name>ATP</name>
        <dbReference type="ChEBI" id="CHEBI:30616"/>
    </ligand>
</feature>
<keyword evidence="8 9" id="KW-0742">SOS response</keyword>
<dbReference type="HAMAP" id="MF_00365">
    <property type="entry name" value="RecF"/>
    <property type="match status" value="1"/>
</dbReference>
<protein>
    <recommendedName>
        <fullName evidence="8 9">DNA replication and repair protein RecF</fullName>
    </recommendedName>
</protein>
<accession>A0A9X3SDZ0</accession>
<feature type="domain" description="AAA+ ATPase" evidence="10">
    <location>
        <begin position="22"/>
        <end position="366"/>
    </location>
</feature>
<dbReference type="InterPro" id="IPR027417">
    <property type="entry name" value="P-loop_NTPase"/>
</dbReference>
<comment type="subcellular location">
    <subcellularLocation>
        <location evidence="8 9">Cytoplasm</location>
    </subcellularLocation>
</comment>
<keyword evidence="5 8" id="KW-0067">ATP-binding</keyword>
<dbReference type="GO" id="GO:0003697">
    <property type="term" value="F:single-stranded DNA binding"/>
    <property type="evidence" value="ECO:0007669"/>
    <property type="project" value="UniProtKB-UniRule"/>
</dbReference>
<evidence type="ECO:0000256" key="8">
    <source>
        <dbReference type="HAMAP-Rule" id="MF_00365"/>
    </source>
</evidence>
<gene>
    <name evidence="8 11" type="primary">recF</name>
    <name evidence="11" type="ORF">OJ997_28330</name>
</gene>
<evidence type="ECO:0000256" key="7">
    <source>
        <dbReference type="ARBA" id="ARBA00023204"/>
    </source>
</evidence>
<keyword evidence="4 8" id="KW-0227">DNA damage</keyword>
<dbReference type="GO" id="GO:0000731">
    <property type="term" value="P:DNA synthesis involved in DNA repair"/>
    <property type="evidence" value="ECO:0007669"/>
    <property type="project" value="TreeGrafter"/>
</dbReference>
<dbReference type="GO" id="GO:0006302">
    <property type="term" value="P:double-strand break repair"/>
    <property type="evidence" value="ECO:0007669"/>
    <property type="project" value="InterPro"/>
</dbReference>
<dbReference type="Gene3D" id="1.20.1050.90">
    <property type="entry name" value="RecF/RecN/SMC, N-terminal domain"/>
    <property type="match status" value="1"/>
</dbReference>
<dbReference type="GO" id="GO:0005524">
    <property type="term" value="F:ATP binding"/>
    <property type="evidence" value="ECO:0007669"/>
    <property type="project" value="UniProtKB-UniRule"/>
</dbReference>
<dbReference type="NCBIfam" id="TIGR00611">
    <property type="entry name" value="recf"/>
    <property type="match status" value="1"/>
</dbReference>
<dbReference type="SMART" id="SM00382">
    <property type="entry name" value="AAA"/>
    <property type="match status" value="1"/>
</dbReference>
<dbReference type="RefSeq" id="WP_270028679.1">
    <property type="nucleotide sequence ID" value="NZ_JAPDDP010000071.1"/>
</dbReference>
<dbReference type="InterPro" id="IPR003593">
    <property type="entry name" value="AAA+_ATPase"/>
</dbReference>
<keyword evidence="1 8" id="KW-0963">Cytoplasm</keyword>
<sequence length="366" mass="39744">MILTGLSLRDFRTYTAAEVRLGPGLTVITGRNGAGKTNLLEAIYFACTARSCRTSNEREVVRFGAELTRLELTSEDGLGRHEVTVGFKPGEAKRLKADGAPVENLVGTGARPLVSVFLPDRLELVLGAPALRRAHLDQVVAALWPSRAGTRRSYSAALAQRNALLASIRAGRASRASLPAWDAELARHGVALMADRAATVDRLRPRYAQHAQALGLEGVVELRFKPRSSADTAEALAAELAERVDSDLERGFTGHGPHRDDLGFKREGRELRSYGSRGQQRLGLLALLLAEREELAAEHGAAPLILLDDVMSELDATRRGRLVDLLRREGQAVITTTELEHVPGGEEPDVTRIEIVDGEIRSELPV</sequence>
<evidence type="ECO:0000256" key="6">
    <source>
        <dbReference type="ARBA" id="ARBA00023125"/>
    </source>
</evidence>
<dbReference type="EMBL" id="JAPDDP010000071">
    <property type="protein sequence ID" value="MDA0184250.1"/>
    <property type="molecule type" value="Genomic_DNA"/>
</dbReference>
<dbReference type="PANTHER" id="PTHR32182:SF0">
    <property type="entry name" value="DNA REPLICATION AND REPAIR PROTEIN RECF"/>
    <property type="match status" value="1"/>
</dbReference>
<dbReference type="Pfam" id="PF13476">
    <property type="entry name" value="AAA_23"/>
    <property type="match status" value="1"/>
</dbReference>
<evidence type="ECO:0000256" key="9">
    <source>
        <dbReference type="RuleBase" id="RU000578"/>
    </source>
</evidence>
<reference evidence="11" key="1">
    <citation type="submission" date="2022-10" db="EMBL/GenBank/DDBJ databases">
        <title>The WGS of Solirubrobacter phytolaccae KCTC 29190.</title>
        <authorList>
            <person name="Jiang Z."/>
        </authorList>
    </citation>
    <scope>NUCLEOTIDE SEQUENCE</scope>
    <source>
        <strain evidence="11">KCTC 29190</strain>
    </source>
</reference>
<keyword evidence="12" id="KW-1185">Reference proteome</keyword>
<keyword evidence="7 8" id="KW-0234">DNA repair</keyword>
<evidence type="ECO:0000259" key="10">
    <source>
        <dbReference type="SMART" id="SM00382"/>
    </source>
</evidence>
<dbReference type="GO" id="GO:0016887">
    <property type="term" value="F:ATP hydrolysis activity"/>
    <property type="evidence" value="ECO:0007669"/>
    <property type="project" value="InterPro"/>
</dbReference>
<evidence type="ECO:0000256" key="4">
    <source>
        <dbReference type="ARBA" id="ARBA00022763"/>
    </source>
</evidence>
<proteinExistence type="inferred from homology"/>
<comment type="similarity">
    <text evidence="8 9">Belongs to the RecF family.</text>
</comment>
<comment type="function">
    <text evidence="8 9">The RecF protein is involved in DNA metabolism; it is required for DNA replication and normal SOS inducibility. RecF binds preferentially to single-stranded, linear DNA. It also seems to bind ATP.</text>
</comment>
<dbReference type="SUPFAM" id="SSF52540">
    <property type="entry name" value="P-loop containing nucleoside triphosphate hydrolases"/>
    <property type="match status" value="1"/>
</dbReference>